<accession>A0AAE1TY86</accession>
<name>A0AAE1TY86_9EUCA</name>
<sequence>MTQQKIEPLLLPVTDIIITVDFNFPIMIWPAGTIEGGSQEDLEQAKMLRDLMEYLFLSQEMNEHTNQGK</sequence>
<keyword evidence="2" id="KW-1185">Reference proteome</keyword>
<proteinExistence type="predicted"/>
<gene>
    <name evidence="1" type="ORF">Pmani_024927</name>
</gene>
<dbReference type="Proteomes" id="UP001292094">
    <property type="component" value="Unassembled WGS sequence"/>
</dbReference>
<comment type="caution">
    <text evidence="1">The sequence shown here is derived from an EMBL/GenBank/DDBJ whole genome shotgun (WGS) entry which is preliminary data.</text>
</comment>
<dbReference type="AlphaFoldDB" id="A0AAE1TY86"/>
<dbReference type="EMBL" id="JAWZYT010002629">
    <property type="protein sequence ID" value="KAK4303033.1"/>
    <property type="molecule type" value="Genomic_DNA"/>
</dbReference>
<reference evidence="1" key="1">
    <citation type="submission" date="2023-11" db="EMBL/GenBank/DDBJ databases">
        <title>Genome assemblies of two species of porcelain crab, Petrolisthes cinctipes and Petrolisthes manimaculis (Anomura: Porcellanidae).</title>
        <authorList>
            <person name="Angst P."/>
        </authorList>
    </citation>
    <scope>NUCLEOTIDE SEQUENCE</scope>
    <source>
        <strain evidence="1">PB745_02</strain>
        <tissue evidence="1">Gill</tissue>
    </source>
</reference>
<organism evidence="1 2">
    <name type="scientific">Petrolisthes manimaculis</name>
    <dbReference type="NCBI Taxonomy" id="1843537"/>
    <lineage>
        <taxon>Eukaryota</taxon>
        <taxon>Metazoa</taxon>
        <taxon>Ecdysozoa</taxon>
        <taxon>Arthropoda</taxon>
        <taxon>Crustacea</taxon>
        <taxon>Multicrustacea</taxon>
        <taxon>Malacostraca</taxon>
        <taxon>Eumalacostraca</taxon>
        <taxon>Eucarida</taxon>
        <taxon>Decapoda</taxon>
        <taxon>Pleocyemata</taxon>
        <taxon>Anomura</taxon>
        <taxon>Galatheoidea</taxon>
        <taxon>Porcellanidae</taxon>
        <taxon>Petrolisthes</taxon>
    </lineage>
</organism>
<protein>
    <submittedName>
        <fullName evidence="1">Uncharacterized protein</fullName>
    </submittedName>
</protein>
<evidence type="ECO:0000313" key="2">
    <source>
        <dbReference type="Proteomes" id="UP001292094"/>
    </source>
</evidence>
<evidence type="ECO:0000313" key="1">
    <source>
        <dbReference type="EMBL" id="KAK4303033.1"/>
    </source>
</evidence>